<dbReference type="Pfam" id="PF00561">
    <property type="entry name" value="Abhydrolase_1"/>
    <property type="match status" value="1"/>
</dbReference>
<dbReference type="GO" id="GO:0003824">
    <property type="term" value="F:catalytic activity"/>
    <property type="evidence" value="ECO:0007669"/>
    <property type="project" value="UniProtKB-ARBA"/>
</dbReference>
<dbReference type="EMBL" id="JACHGT010000002">
    <property type="protein sequence ID" value="MBB6033140.1"/>
    <property type="molecule type" value="Genomic_DNA"/>
</dbReference>
<comment type="caution">
    <text evidence="2">The sequence shown here is derived from an EMBL/GenBank/DDBJ whole genome shotgun (WGS) entry which is preliminary data.</text>
</comment>
<gene>
    <name evidence="2" type="ORF">HNR73_000987</name>
</gene>
<organism evidence="2 3">
    <name type="scientific">Phytomonospora endophytica</name>
    <dbReference type="NCBI Taxonomy" id="714109"/>
    <lineage>
        <taxon>Bacteria</taxon>
        <taxon>Bacillati</taxon>
        <taxon>Actinomycetota</taxon>
        <taxon>Actinomycetes</taxon>
        <taxon>Micromonosporales</taxon>
        <taxon>Micromonosporaceae</taxon>
        <taxon>Phytomonospora</taxon>
    </lineage>
</organism>
<sequence length="339" mass="36812">MKRAVIAPDANVPPIEVQHEPWPGRDHLIDGAHTYVRETPGRGEGAEPALYVHGLGGSAQNWTDLADVLADRLDGQAIDLPGFGRSEPSRRYTIPAMADRVISWIEYAGRGPVHLFGNSLGGAVSVYVAGKRPELVRTLTLISPAMPFVDPRRSRHGRLVPLLAIPRADRLAVRALARMTPSQLVDQVIENCWADPSTVTELRRAEAVAELEYRMSLPWHADAYVRSFRGLVSSFIRAYLPGSGSLWRLAAHVTAPTLVVWGKQDKLVDVRLAPQVARTIPDSRLLILDKVGHLGQMEAPRAVARAVVGMLDEIAPYIGADVDDTPSGATPATAEPQPG</sequence>
<dbReference type="PANTHER" id="PTHR43798">
    <property type="entry name" value="MONOACYLGLYCEROL LIPASE"/>
    <property type="match status" value="1"/>
</dbReference>
<evidence type="ECO:0000313" key="2">
    <source>
        <dbReference type="EMBL" id="MBB6033140.1"/>
    </source>
</evidence>
<keyword evidence="3" id="KW-1185">Reference proteome</keyword>
<dbReference type="InterPro" id="IPR000073">
    <property type="entry name" value="AB_hydrolase_1"/>
</dbReference>
<dbReference type="Proteomes" id="UP000548476">
    <property type="component" value="Unassembled WGS sequence"/>
</dbReference>
<feature type="domain" description="AB hydrolase-1" evidence="1">
    <location>
        <begin position="50"/>
        <end position="300"/>
    </location>
</feature>
<dbReference type="AlphaFoldDB" id="A0A841FMG5"/>
<dbReference type="SUPFAM" id="SSF53474">
    <property type="entry name" value="alpha/beta-Hydrolases"/>
    <property type="match status" value="1"/>
</dbReference>
<accession>A0A841FMG5</accession>
<name>A0A841FMG5_9ACTN</name>
<dbReference type="RefSeq" id="WP_184786044.1">
    <property type="nucleotide sequence ID" value="NZ_BONT01000023.1"/>
</dbReference>
<reference evidence="2 3" key="1">
    <citation type="submission" date="2020-08" db="EMBL/GenBank/DDBJ databases">
        <title>Genomic Encyclopedia of Type Strains, Phase IV (KMG-IV): sequencing the most valuable type-strain genomes for metagenomic binning, comparative biology and taxonomic classification.</title>
        <authorList>
            <person name="Goeker M."/>
        </authorList>
    </citation>
    <scope>NUCLEOTIDE SEQUENCE [LARGE SCALE GENOMIC DNA]</scope>
    <source>
        <strain evidence="2 3">YIM 65646</strain>
    </source>
</reference>
<dbReference type="Gene3D" id="3.40.50.1820">
    <property type="entry name" value="alpha/beta hydrolase"/>
    <property type="match status" value="1"/>
</dbReference>
<dbReference type="PRINTS" id="PR00111">
    <property type="entry name" value="ABHYDROLASE"/>
</dbReference>
<protein>
    <submittedName>
        <fullName evidence="2">Pimeloyl-ACP methyl ester carboxylesterase</fullName>
    </submittedName>
</protein>
<dbReference type="InterPro" id="IPR029058">
    <property type="entry name" value="AB_hydrolase_fold"/>
</dbReference>
<evidence type="ECO:0000259" key="1">
    <source>
        <dbReference type="Pfam" id="PF00561"/>
    </source>
</evidence>
<evidence type="ECO:0000313" key="3">
    <source>
        <dbReference type="Proteomes" id="UP000548476"/>
    </source>
</evidence>
<dbReference type="InterPro" id="IPR050266">
    <property type="entry name" value="AB_hydrolase_sf"/>
</dbReference>
<proteinExistence type="predicted"/>